<dbReference type="GO" id="GO:0006635">
    <property type="term" value="P:fatty acid beta-oxidation"/>
    <property type="evidence" value="ECO:0007669"/>
    <property type="project" value="TreeGrafter"/>
</dbReference>
<dbReference type="STRING" id="1424334.W822_12205"/>
<sequence length="256" mass="27556">MTVGLEFEGEFAHLTLNRPEVLNALSFSVLKEVSEALARVADSDARALVITGAGEKAFCAGADIAELMNRKLMDELDGAAMGQAVFDQIADLKIPSIAVIHGYAFGGGLELALSCTFRVATERARMGLPEVKLGLIPGYGGTQRLPRLVGEGRALDMIMSGRTVAAEEGLQTGLVNRIDSEGTPFEMGKRFLEPILKHSLCALYFAREAVQRGGRVSLADGLRLERDLSTLSYRTDDAAEGLDAFLSKRTPTFKDC</sequence>
<gene>
    <name evidence="3" type="ORF">W822_12205</name>
</gene>
<dbReference type="InterPro" id="IPR001753">
    <property type="entry name" value="Enoyl-CoA_hydra/iso"/>
</dbReference>
<dbReference type="Proteomes" id="UP000018733">
    <property type="component" value="Unassembled WGS sequence"/>
</dbReference>
<comment type="similarity">
    <text evidence="1">Belongs to the enoyl-CoA hydratase/isomerase family.</text>
</comment>
<accession>V8QNP2</accession>
<dbReference type="InterPro" id="IPR029045">
    <property type="entry name" value="ClpP/crotonase-like_dom_sf"/>
</dbReference>
<keyword evidence="4" id="KW-1185">Reference proteome</keyword>
<dbReference type="Gene3D" id="1.10.12.10">
    <property type="entry name" value="Lyase 2-enoyl-coa Hydratase, Chain A, domain 2"/>
    <property type="match status" value="1"/>
</dbReference>
<dbReference type="OrthoDB" id="9775794at2"/>
<dbReference type="InterPro" id="IPR014748">
    <property type="entry name" value="Enoyl-CoA_hydra_C"/>
</dbReference>
<dbReference type="PATRIC" id="fig|1424334.3.peg.2457"/>
<dbReference type="HOGENOM" id="CLU_009834_7_6_4"/>
<dbReference type="FunFam" id="3.90.226.10:FF:000009">
    <property type="entry name" value="Carnitinyl-CoA dehydratase"/>
    <property type="match status" value="1"/>
</dbReference>
<dbReference type="Gene3D" id="3.90.226.10">
    <property type="entry name" value="2-enoyl-CoA Hydratase, Chain A, domain 1"/>
    <property type="match status" value="1"/>
</dbReference>
<dbReference type="eggNOG" id="COG1024">
    <property type="taxonomic scope" value="Bacteria"/>
</dbReference>
<evidence type="ECO:0000313" key="4">
    <source>
        <dbReference type="Proteomes" id="UP000018733"/>
    </source>
</evidence>
<keyword evidence="2" id="KW-0456">Lyase</keyword>
<dbReference type="RefSeq" id="WP_024005407.1">
    <property type="nucleotide sequence ID" value="NZ_KI650980.1"/>
</dbReference>
<dbReference type="SUPFAM" id="SSF52096">
    <property type="entry name" value="ClpP/crotonase"/>
    <property type="match status" value="1"/>
</dbReference>
<dbReference type="PANTHER" id="PTHR11941:SF54">
    <property type="entry name" value="ENOYL-COA HYDRATASE, MITOCHONDRIAL"/>
    <property type="match status" value="1"/>
</dbReference>
<dbReference type="PANTHER" id="PTHR11941">
    <property type="entry name" value="ENOYL-COA HYDRATASE-RELATED"/>
    <property type="match status" value="1"/>
</dbReference>
<dbReference type="Pfam" id="PF00378">
    <property type="entry name" value="ECH_1"/>
    <property type="match status" value="1"/>
</dbReference>
<name>V8QNP2_9BURK</name>
<reference evidence="3 4" key="1">
    <citation type="journal article" date="2014" name="Genome Announc.">
        <title>Draft Genome Sequence of Advenella kashmirensis Strain W13003, a Polycyclic Aromatic Hydrocarbon-Degrading Bacterium.</title>
        <authorList>
            <person name="Wang X."/>
            <person name="Jin D."/>
            <person name="Zhou L."/>
            <person name="Wu L."/>
            <person name="An W."/>
            <person name="Zhao L."/>
        </authorList>
    </citation>
    <scope>NUCLEOTIDE SEQUENCE [LARGE SCALE GENOMIC DNA]</scope>
    <source>
        <strain evidence="3 4">W13003</strain>
    </source>
</reference>
<evidence type="ECO:0000313" key="3">
    <source>
        <dbReference type="EMBL" id="ETF01571.1"/>
    </source>
</evidence>
<evidence type="ECO:0000256" key="2">
    <source>
        <dbReference type="ARBA" id="ARBA00023239"/>
    </source>
</evidence>
<dbReference type="AlphaFoldDB" id="V8QNP2"/>
<dbReference type="GO" id="GO:0016829">
    <property type="term" value="F:lyase activity"/>
    <property type="evidence" value="ECO:0007669"/>
    <property type="project" value="UniProtKB-KW"/>
</dbReference>
<proteinExistence type="inferred from homology"/>
<dbReference type="EMBL" id="AYXT01000010">
    <property type="protein sequence ID" value="ETF01571.1"/>
    <property type="molecule type" value="Genomic_DNA"/>
</dbReference>
<dbReference type="CDD" id="cd06558">
    <property type="entry name" value="crotonase-like"/>
    <property type="match status" value="1"/>
</dbReference>
<protein>
    <submittedName>
        <fullName evidence="3">Enoyl-CoA hydratase</fullName>
    </submittedName>
</protein>
<evidence type="ECO:0000256" key="1">
    <source>
        <dbReference type="ARBA" id="ARBA00005254"/>
    </source>
</evidence>
<organism evidence="3 4">
    <name type="scientific">Advenella kashmirensis W13003</name>
    <dbReference type="NCBI Taxonomy" id="1424334"/>
    <lineage>
        <taxon>Bacteria</taxon>
        <taxon>Pseudomonadati</taxon>
        <taxon>Pseudomonadota</taxon>
        <taxon>Betaproteobacteria</taxon>
        <taxon>Burkholderiales</taxon>
        <taxon>Alcaligenaceae</taxon>
    </lineage>
</organism>
<comment type="caution">
    <text evidence="3">The sequence shown here is derived from an EMBL/GenBank/DDBJ whole genome shotgun (WGS) entry which is preliminary data.</text>
</comment>